<gene>
    <name evidence="1" type="ORF">LCGC14_0623290</name>
</gene>
<proteinExistence type="predicted"/>
<reference evidence="1" key="1">
    <citation type="journal article" date="2015" name="Nature">
        <title>Complex archaea that bridge the gap between prokaryotes and eukaryotes.</title>
        <authorList>
            <person name="Spang A."/>
            <person name="Saw J.H."/>
            <person name="Jorgensen S.L."/>
            <person name="Zaremba-Niedzwiedzka K."/>
            <person name="Martijn J."/>
            <person name="Lind A.E."/>
            <person name="van Eijk R."/>
            <person name="Schleper C."/>
            <person name="Guy L."/>
            <person name="Ettema T.J."/>
        </authorList>
    </citation>
    <scope>NUCLEOTIDE SEQUENCE</scope>
</reference>
<organism evidence="1">
    <name type="scientific">marine sediment metagenome</name>
    <dbReference type="NCBI Taxonomy" id="412755"/>
    <lineage>
        <taxon>unclassified sequences</taxon>
        <taxon>metagenomes</taxon>
        <taxon>ecological metagenomes</taxon>
    </lineage>
</organism>
<evidence type="ECO:0000313" key="1">
    <source>
        <dbReference type="EMBL" id="KKN51387.1"/>
    </source>
</evidence>
<comment type="caution">
    <text evidence="1">The sequence shown here is derived from an EMBL/GenBank/DDBJ whole genome shotgun (WGS) entry which is preliminary data.</text>
</comment>
<protein>
    <submittedName>
        <fullName evidence="1">Uncharacterized protein</fullName>
    </submittedName>
</protein>
<dbReference type="EMBL" id="LAZR01001065">
    <property type="protein sequence ID" value="KKN51387.1"/>
    <property type="molecule type" value="Genomic_DNA"/>
</dbReference>
<dbReference type="AlphaFoldDB" id="A0A0F9RNJ4"/>
<sequence>MNDSLKNINIKFIFLKYKKGLKLSKGNYVIRGNLKHSKYAKYYFHSWA</sequence>
<name>A0A0F9RNJ4_9ZZZZ</name>
<accession>A0A0F9RNJ4</accession>